<dbReference type="NCBIfam" id="NF000825">
    <property type="entry name" value="PRK00068.1"/>
    <property type="match status" value="1"/>
</dbReference>
<protein>
    <recommendedName>
        <fullName evidence="5">UPF0182 protein ACFQGU_06640</fullName>
    </recommendedName>
</protein>
<feature type="transmembrane region" description="Helical" evidence="5">
    <location>
        <begin position="263"/>
        <end position="284"/>
    </location>
</feature>
<feature type="transmembrane region" description="Helical" evidence="5">
    <location>
        <begin position="124"/>
        <end position="143"/>
    </location>
</feature>
<evidence type="ECO:0000256" key="6">
    <source>
        <dbReference type="SAM" id="MobiDB-lite"/>
    </source>
</evidence>
<gene>
    <name evidence="7" type="ORF">ACFQGU_06640</name>
</gene>
<feature type="transmembrane region" description="Helical" evidence="5">
    <location>
        <begin position="70"/>
        <end position="95"/>
    </location>
</feature>
<feature type="compositionally biased region" description="Low complexity" evidence="6">
    <location>
        <begin position="969"/>
        <end position="990"/>
    </location>
</feature>
<feature type="region of interest" description="Disordered" evidence="6">
    <location>
        <begin position="968"/>
        <end position="990"/>
    </location>
</feature>
<proteinExistence type="inferred from homology"/>
<keyword evidence="1 5" id="KW-1003">Cell membrane</keyword>
<dbReference type="EMBL" id="JBHSTI010000008">
    <property type="protein sequence ID" value="MFC6237549.1"/>
    <property type="molecule type" value="Genomic_DNA"/>
</dbReference>
<feature type="region of interest" description="Disordered" evidence="6">
    <location>
        <begin position="885"/>
        <end position="914"/>
    </location>
</feature>
<evidence type="ECO:0000256" key="2">
    <source>
        <dbReference type="ARBA" id="ARBA00022692"/>
    </source>
</evidence>
<reference evidence="8" key="1">
    <citation type="journal article" date="2019" name="Int. J. Syst. Evol. Microbiol.">
        <title>The Global Catalogue of Microorganisms (GCM) 10K type strain sequencing project: providing services to taxonomists for standard genome sequencing and annotation.</title>
        <authorList>
            <consortium name="The Broad Institute Genomics Platform"/>
            <consortium name="The Broad Institute Genome Sequencing Center for Infectious Disease"/>
            <person name="Wu L."/>
            <person name="Ma J."/>
        </authorList>
    </citation>
    <scope>NUCLEOTIDE SEQUENCE [LARGE SCALE GENOMIC DNA]</scope>
    <source>
        <strain evidence="8">CGMCC 4.7317</strain>
    </source>
</reference>
<evidence type="ECO:0000313" key="8">
    <source>
        <dbReference type="Proteomes" id="UP001596138"/>
    </source>
</evidence>
<feature type="transmembrane region" description="Helical" evidence="5">
    <location>
        <begin position="180"/>
        <end position="203"/>
    </location>
</feature>
<dbReference type="Pfam" id="PF03699">
    <property type="entry name" value="UPF0182"/>
    <property type="match status" value="1"/>
</dbReference>
<accession>A0ABW1SZQ4</accession>
<feature type="compositionally biased region" description="Low complexity" evidence="6">
    <location>
        <begin position="887"/>
        <end position="902"/>
    </location>
</feature>
<keyword evidence="3 5" id="KW-1133">Transmembrane helix</keyword>
<evidence type="ECO:0000313" key="7">
    <source>
        <dbReference type="EMBL" id="MFC6237549.1"/>
    </source>
</evidence>
<dbReference type="InterPro" id="IPR005372">
    <property type="entry name" value="UPF0182"/>
</dbReference>
<sequence length="990" mass="107805">MSYENPPGDGGRGPRLVVAEPAGRRSRTLITTLVILGVLLLAFVILTGFWTDLLWYQSVDAQSVFSTTLMTRVGLLIVFGLLMAAIVGLNMWLAYRFRPVFPTMSPEQASLERYRQALAPVRRFLFIAVPGFLGLLAGVSASAEWQTWLEWRNATDFGQTDPQFGLDISFYVFTLPFLRFVLGFLTAAIVLAFLASLVVHYLYSGIRLQPADDRFSRAAQVHLGILAGVFVLLRGVGFWLDRYELSLSTDDFVPGITYKDVNALLPGLTILAIISVVCALLFFASAFRDGFTLAVTGFVLLLGSSIIIGSVYPAFVQNFQVKPTELDRERPYIQRNIDATRASYGLDKVVVTPYAATDAPSEAAIEASKGTIDNIRLLDPAIVSPTFNKLQGIRSNYRFPDSLDVDRYEINDERRGAIIAVRELYLAGLPDSQRNWANNHIFYTHGFGVVAAYDNTANAGGSPAFFESDLPPVGELDVKQPRIYYGEYAPDYSIVGAPEGSAPRELDYPDDNAPDGQAVYTYTGAGGIPIGNPLNKVLFAAKYQDTNILLSDLVNEESKILEVRDPRDRVEKVAPWLTVDGDPYPVVADGRVLWMVDAYTTTNRYPNASSTSLGDATTDALSQRASNLTTQPRTQINYIRNAVKATVDAYDGTVTLYEWDTTDPLLKTWMKVFPNQVKPRASMPQAVLDHVRYPEDIFKVQRLIFARYHVTAPDVFFSGQDFWNVPNDPTRTTTSVAQPPYYLQVQLPGSPAPVFSLTTTYAPQRRDTLAAFMGVNSEPGPDYGTIRVLQLPSQTTIPGPKQVQNNFESDPTVASQLSLLRRGGSDVDLGNLLTLPVAGGVLYVEPVYVRATSGEGFPLLQKVLVGYGSKVAMRDTLQQALSDVFDGVPVTPPDNGNGNGTPTPTPTPTPGEGTAEQRLAQAISDAQVAYAAGQEALKVQDWVAYGQAQADLQTALDAAAAASLELGITTPVTPSPDATPSATPSPGASA</sequence>
<comment type="similarity">
    <text evidence="5">Belongs to the UPF0182 family.</text>
</comment>
<dbReference type="PANTHER" id="PTHR39344">
    <property type="entry name" value="UPF0182 PROTEIN SLL1060"/>
    <property type="match status" value="1"/>
</dbReference>
<dbReference type="HAMAP" id="MF_01600">
    <property type="entry name" value="UPF0182"/>
    <property type="match status" value="1"/>
</dbReference>
<evidence type="ECO:0000256" key="5">
    <source>
        <dbReference type="HAMAP-Rule" id="MF_01600"/>
    </source>
</evidence>
<feature type="transmembrane region" description="Helical" evidence="5">
    <location>
        <begin position="291"/>
        <end position="315"/>
    </location>
</feature>
<keyword evidence="4 5" id="KW-0472">Membrane</keyword>
<evidence type="ECO:0000256" key="3">
    <source>
        <dbReference type="ARBA" id="ARBA00022989"/>
    </source>
</evidence>
<keyword evidence="2 5" id="KW-0812">Transmembrane</keyword>
<dbReference type="RefSeq" id="WP_386764949.1">
    <property type="nucleotide sequence ID" value="NZ_JBHSTI010000008.1"/>
</dbReference>
<dbReference type="PANTHER" id="PTHR39344:SF1">
    <property type="entry name" value="UPF0182 PROTEIN SLL1060"/>
    <property type="match status" value="1"/>
</dbReference>
<comment type="caution">
    <text evidence="7">The sequence shown here is derived from an EMBL/GenBank/DDBJ whole genome shotgun (WGS) entry which is preliminary data.</text>
</comment>
<evidence type="ECO:0000256" key="4">
    <source>
        <dbReference type="ARBA" id="ARBA00023136"/>
    </source>
</evidence>
<keyword evidence="8" id="KW-1185">Reference proteome</keyword>
<organism evidence="7 8">
    <name type="scientific">Longivirga aurantiaca</name>
    <dbReference type="NCBI Taxonomy" id="1837743"/>
    <lineage>
        <taxon>Bacteria</taxon>
        <taxon>Bacillati</taxon>
        <taxon>Actinomycetota</taxon>
        <taxon>Actinomycetes</taxon>
        <taxon>Sporichthyales</taxon>
        <taxon>Sporichthyaceae</taxon>
        <taxon>Longivirga</taxon>
    </lineage>
</organism>
<evidence type="ECO:0000256" key="1">
    <source>
        <dbReference type="ARBA" id="ARBA00022475"/>
    </source>
</evidence>
<name>A0ABW1SZQ4_9ACTN</name>
<feature type="transmembrane region" description="Helical" evidence="5">
    <location>
        <begin position="29"/>
        <end position="50"/>
    </location>
</feature>
<comment type="subcellular location">
    <subcellularLocation>
        <location evidence="5">Cell membrane</location>
        <topology evidence="5">Multi-pass membrane protein</topology>
    </subcellularLocation>
</comment>
<feature type="transmembrane region" description="Helical" evidence="5">
    <location>
        <begin position="223"/>
        <end position="240"/>
    </location>
</feature>
<dbReference type="Proteomes" id="UP001596138">
    <property type="component" value="Unassembled WGS sequence"/>
</dbReference>